<evidence type="ECO:0000313" key="7">
    <source>
        <dbReference type="EMBL" id="PTB74587.1"/>
    </source>
</evidence>
<comment type="similarity">
    <text evidence="5">Belongs to the 2H phosphoesterase superfamily. USB1 family.</text>
</comment>
<dbReference type="Gene3D" id="3.90.1140.10">
    <property type="entry name" value="Cyclic phosphodiesterase"/>
    <property type="match status" value="1"/>
</dbReference>
<keyword evidence="1 5" id="KW-0540">Nuclease</keyword>
<dbReference type="GO" id="GO:0005634">
    <property type="term" value="C:nucleus"/>
    <property type="evidence" value="ECO:0007669"/>
    <property type="project" value="UniProtKB-SubCell"/>
</dbReference>
<dbReference type="OrthoDB" id="49151at2759"/>
<keyword evidence="3" id="KW-0456">Lyase</keyword>
<evidence type="ECO:0000256" key="1">
    <source>
        <dbReference type="ARBA" id="ARBA00022722"/>
    </source>
</evidence>
<dbReference type="PANTHER" id="PTHR13522">
    <property type="entry name" value="U6 SNRNA PHOSPHODIESTERASE 1"/>
    <property type="match status" value="1"/>
</dbReference>
<feature type="compositionally biased region" description="Low complexity" evidence="6">
    <location>
        <begin position="1"/>
        <end position="15"/>
    </location>
</feature>
<sequence>MALVDYSSSSSTSSHSDSEDDKAPSAPPAKRRKASPHGSGARPKAPSSPSSRESDLPPLPPAFHDLYASTVRHSVMDDPALHHGRKRLIPHVVGNWPSHVYIEWHPLADQHEKLVQLVSKVNDAIGSRAKLHSFLTSDLGAPLPLHISLSRPLSLSTSTKDRFLDQISSALQASGVPQFSVSPRRLLWYNSPDSNRTFLILQVAGSSTSKSAGTLSNPELMRLLNACNDMAQRFDQPILYQNKGGDKDAADEAFHISIGWALDLPVDEESNKALEAFGDEEFQSVKAWKISVPGVKVKIGNVVSHVPLSSGAALTASKDQSRSLFGL</sequence>
<evidence type="ECO:0000256" key="3">
    <source>
        <dbReference type="ARBA" id="ARBA00023239"/>
    </source>
</evidence>
<dbReference type="PANTHER" id="PTHR13522:SF3">
    <property type="entry name" value="U6 SNRNA PHOSPHODIESTERASE 1"/>
    <property type="match status" value="1"/>
</dbReference>
<keyword evidence="4 5" id="KW-0539">Nucleus</keyword>
<evidence type="ECO:0000256" key="2">
    <source>
        <dbReference type="ARBA" id="ARBA00022801"/>
    </source>
</evidence>
<dbReference type="EMBL" id="KZ679135">
    <property type="protein sequence ID" value="PTB74587.1"/>
    <property type="molecule type" value="Genomic_DNA"/>
</dbReference>
<dbReference type="InterPro" id="IPR027521">
    <property type="entry name" value="Usb1"/>
</dbReference>
<dbReference type="Proteomes" id="UP000240760">
    <property type="component" value="Unassembled WGS sequence"/>
</dbReference>
<reference evidence="7 8" key="1">
    <citation type="submission" date="2016-07" db="EMBL/GenBank/DDBJ databases">
        <title>Multiple horizontal gene transfer events from other fungi enriched the ability of initially mycotrophic Trichoderma (Ascomycota) to feed on dead plant biomass.</title>
        <authorList>
            <consortium name="DOE Joint Genome Institute"/>
            <person name="Aerts A."/>
            <person name="Atanasova L."/>
            <person name="Chenthamara K."/>
            <person name="Zhang J."/>
            <person name="Grujic M."/>
            <person name="Henrissat B."/>
            <person name="Kuo A."/>
            <person name="Salamov A."/>
            <person name="Lipzen A."/>
            <person name="Labutti K."/>
            <person name="Barry K."/>
            <person name="Miao Y."/>
            <person name="Rahimi M.J."/>
            <person name="Shen Q."/>
            <person name="Grigoriev I.V."/>
            <person name="Kubicek C.P."/>
            <person name="Druzhinina I.S."/>
        </authorList>
    </citation>
    <scope>NUCLEOTIDE SEQUENCE [LARGE SCALE GENOMIC DNA]</scope>
    <source>
        <strain evidence="7 8">ATCC 18648</strain>
    </source>
</reference>
<feature type="region of interest" description="Disordered" evidence="6">
    <location>
        <begin position="1"/>
        <end position="63"/>
    </location>
</feature>
<feature type="compositionally biased region" description="Low complexity" evidence="6">
    <location>
        <begin position="36"/>
        <end position="51"/>
    </location>
</feature>
<dbReference type="GO" id="GO:1990838">
    <property type="term" value="F:poly(U)-specific exoribonuclease activity, producing 3' uridine cyclic phosphate ends"/>
    <property type="evidence" value="ECO:0007669"/>
    <property type="project" value="UniProtKB-UniRule"/>
</dbReference>
<accession>A0A2T4BZ34</accession>
<feature type="active site" description="Proton donor/acceptor" evidence="5">
    <location>
        <position position="146"/>
    </location>
</feature>
<proteinExistence type="inferred from homology"/>
<evidence type="ECO:0000256" key="5">
    <source>
        <dbReference type="HAMAP-Rule" id="MF_03040"/>
    </source>
</evidence>
<evidence type="ECO:0000256" key="6">
    <source>
        <dbReference type="SAM" id="MobiDB-lite"/>
    </source>
</evidence>
<evidence type="ECO:0000313" key="8">
    <source>
        <dbReference type="Proteomes" id="UP000240760"/>
    </source>
</evidence>
<comment type="function">
    <text evidence="5">Phosphodiesterase responsible for the U6 snRNA 3' end processing. Acts as an exoribonuclease (RNase) responsible for trimming the poly(U) tract of the last nucleotides in the pre-U6 snRNA molecule, leading to the formation of mature U6 snRNA.</text>
</comment>
<dbReference type="AlphaFoldDB" id="A0A2T4BZ34"/>
<comment type="subcellular location">
    <subcellularLocation>
        <location evidence="5">Nucleus</location>
    </subcellularLocation>
</comment>
<dbReference type="GO" id="GO:0016829">
    <property type="term" value="F:lyase activity"/>
    <property type="evidence" value="ECO:0007669"/>
    <property type="project" value="UniProtKB-KW"/>
</dbReference>
<feature type="active site" description="Proton donor/acceptor" evidence="5">
    <location>
        <position position="255"/>
    </location>
</feature>
<dbReference type="EC" id="3.1.4.-" evidence="5"/>
<keyword evidence="2 5" id="KW-0378">Hydrolase</keyword>
<gene>
    <name evidence="5" type="primary">USB1</name>
    <name evidence="7" type="ORF">M440DRAFT_1379947</name>
</gene>
<keyword evidence="8" id="KW-1185">Reference proteome</keyword>
<protein>
    <recommendedName>
        <fullName evidence="5">U6 snRNA phosphodiesterase</fullName>
        <ecNumber evidence="5">3.1.4.-</ecNumber>
    </recommendedName>
</protein>
<dbReference type="Pfam" id="PF09749">
    <property type="entry name" value="HVSL"/>
    <property type="match status" value="1"/>
</dbReference>
<evidence type="ECO:0000256" key="4">
    <source>
        <dbReference type="ARBA" id="ARBA00023242"/>
    </source>
</evidence>
<organism evidence="7 8">
    <name type="scientific">Trichoderma longibrachiatum ATCC 18648</name>
    <dbReference type="NCBI Taxonomy" id="983965"/>
    <lineage>
        <taxon>Eukaryota</taxon>
        <taxon>Fungi</taxon>
        <taxon>Dikarya</taxon>
        <taxon>Ascomycota</taxon>
        <taxon>Pezizomycotina</taxon>
        <taxon>Sordariomycetes</taxon>
        <taxon>Hypocreomycetidae</taxon>
        <taxon>Hypocreales</taxon>
        <taxon>Hypocreaceae</taxon>
        <taxon>Trichoderma</taxon>
    </lineage>
</organism>
<name>A0A2T4BZ34_TRILO</name>
<dbReference type="HAMAP" id="MF_03040">
    <property type="entry name" value="USB1"/>
    <property type="match status" value="1"/>
</dbReference>
<dbReference type="STRING" id="983965.A0A2T4BZ34"/>
<dbReference type="GO" id="GO:0034477">
    <property type="term" value="P:U6 snRNA 3'-end processing"/>
    <property type="evidence" value="ECO:0007669"/>
    <property type="project" value="UniProtKB-UniRule"/>
</dbReference>